<reference evidence="1 2" key="1">
    <citation type="submission" date="2012-10" db="EMBL/GenBank/DDBJ databases">
        <authorList>
            <person name="Zafar N."/>
            <person name="Inman J."/>
            <person name="Hall N."/>
            <person name="Lorenzi H."/>
            <person name="Caler E."/>
        </authorList>
    </citation>
    <scope>NUCLEOTIDE SEQUENCE [LARGE SCALE GENOMIC DNA]</scope>
    <source>
        <strain evidence="1 2">IP1</strain>
    </source>
</reference>
<sequence>MGSSVVSRLVGMKYPIGVMSQKDDVEDEVKKATKRRKMEILELKDQDGAIDAAKLGELSPIGKEKEGTYDVRIFYCREYAFRIREFLGEQVCVVPVAFPGRRSNLNIDKNEGTSK</sequence>
<dbReference type="RefSeq" id="XP_004253987.1">
    <property type="nucleotide sequence ID" value="XM_004253939.1"/>
</dbReference>
<proteinExistence type="predicted"/>
<dbReference type="Proteomes" id="UP000014680">
    <property type="component" value="Unassembled WGS sequence"/>
</dbReference>
<accession>A0A0A1U5V9</accession>
<gene>
    <name evidence="1" type="ORF">EIN_093730</name>
</gene>
<protein>
    <submittedName>
        <fullName evidence="1">Uncharacterized protein</fullName>
    </submittedName>
</protein>
<dbReference type="EMBL" id="KB206860">
    <property type="protein sequence ID" value="ELP87216.1"/>
    <property type="molecule type" value="Genomic_DNA"/>
</dbReference>
<dbReference type="AlphaFoldDB" id="A0A0A1U5V9"/>
<evidence type="ECO:0000313" key="2">
    <source>
        <dbReference type="Proteomes" id="UP000014680"/>
    </source>
</evidence>
<evidence type="ECO:0000313" key="1">
    <source>
        <dbReference type="EMBL" id="ELP87216.1"/>
    </source>
</evidence>
<dbReference type="KEGG" id="eiv:EIN_093730"/>
<name>A0A0A1U5V9_ENTIV</name>
<keyword evidence="2" id="KW-1185">Reference proteome</keyword>
<organism evidence="1 2">
    <name type="scientific">Entamoeba invadens IP1</name>
    <dbReference type="NCBI Taxonomy" id="370355"/>
    <lineage>
        <taxon>Eukaryota</taxon>
        <taxon>Amoebozoa</taxon>
        <taxon>Evosea</taxon>
        <taxon>Archamoebae</taxon>
        <taxon>Mastigamoebida</taxon>
        <taxon>Entamoebidae</taxon>
        <taxon>Entamoeba</taxon>
    </lineage>
</organism>
<dbReference type="GeneID" id="14886516"/>
<dbReference type="VEuPathDB" id="AmoebaDB:EIN_093730"/>